<evidence type="ECO:0000256" key="3">
    <source>
        <dbReference type="ARBA" id="ARBA00022801"/>
    </source>
</evidence>
<evidence type="ECO:0000256" key="8">
    <source>
        <dbReference type="ARBA" id="ARBA00034617"/>
    </source>
</evidence>
<feature type="region of interest" description="Disordered" evidence="13">
    <location>
        <begin position="884"/>
        <end position="921"/>
    </location>
</feature>
<evidence type="ECO:0000256" key="1">
    <source>
        <dbReference type="ARBA" id="ARBA00009922"/>
    </source>
</evidence>
<dbReference type="Proteomes" id="UP001207582">
    <property type="component" value="Unassembled WGS sequence"/>
</dbReference>
<dbReference type="InterPro" id="IPR013986">
    <property type="entry name" value="DExx_box_DNA_helicase_dom_sf"/>
</dbReference>
<evidence type="ECO:0000313" key="17">
    <source>
        <dbReference type="Proteomes" id="UP001207582"/>
    </source>
</evidence>
<keyword evidence="7" id="KW-0413">Isomerase</keyword>
<comment type="catalytic activity">
    <reaction evidence="11">
        <text>ATP + H2O = ADP + phosphate + H(+)</text>
        <dbReference type="Rhea" id="RHEA:13065"/>
        <dbReference type="ChEBI" id="CHEBI:15377"/>
        <dbReference type="ChEBI" id="CHEBI:15378"/>
        <dbReference type="ChEBI" id="CHEBI:30616"/>
        <dbReference type="ChEBI" id="CHEBI:43474"/>
        <dbReference type="ChEBI" id="CHEBI:456216"/>
        <dbReference type="EC" id="5.6.2.4"/>
    </reaction>
</comment>
<dbReference type="Gene3D" id="1.10.10.160">
    <property type="match status" value="1"/>
</dbReference>
<dbReference type="Gene3D" id="1.10.486.10">
    <property type="entry name" value="PCRA, domain 4"/>
    <property type="match status" value="1"/>
</dbReference>
<evidence type="ECO:0000256" key="5">
    <source>
        <dbReference type="ARBA" id="ARBA00022840"/>
    </source>
</evidence>
<dbReference type="RefSeq" id="WP_264772332.1">
    <property type="nucleotide sequence ID" value="NZ_JAPDOG010000011.1"/>
</dbReference>
<name>A0ABT3J4K1_9RHOB</name>
<evidence type="ECO:0000313" key="16">
    <source>
        <dbReference type="EMBL" id="MCW3782598.1"/>
    </source>
</evidence>
<dbReference type="EMBL" id="JAPDOG010000011">
    <property type="protein sequence ID" value="MCW3782598.1"/>
    <property type="molecule type" value="Genomic_DNA"/>
</dbReference>
<dbReference type="Gene3D" id="3.40.50.300">
    <property type="entry name" value="P-loop containing nucleotide triphosphate hydrolases"/>
    <property type="match status" value="2"/>
</dbReference>
<comment type="caution">
    <text evidence="16">The sequence shown here is derived from an EMBL/GenBank/DDBJ whole genome shotgun (WGS) entry which is preliminary data.</text>
</comment>
<keyword evidence="6" id="KW-0238">DNA-binding</keyword>
<feature type="domain" description="UvrD-like helicase ATP-binding" evidence="14">
    <location>
        <begin position="10"/>
        <end position="358"/>
    </location>
</feature>
<dbReference type="SUPFAM" id="SSF52540">
    <property type="entry name" value="P-loop containing nucleoside triphosphate hydrolases"/>
    <property type="match status" value="1"/>
</dbReference>
<evidence type="ECO:0000256" key="7">
    <source>
        <dbReference type="ARBA" id="ARBA00023235"/>
    </source>
</evidence>
<keyword evidence="17" id="KW-1185">Reference proteome</keyword>
<organism evidence="16 17">
    <name type="scientific">Defluviimonas salinarum</name>
    <dbReference type="NCBI Taxonomy" id="2992147"/>
    <lineage>
        <taxon>Bacteria</taxon>
        <taxon>Pseudomonadati</taxon>
        <taxon>Pseudomonadota</taxon>
        <taxon>Alphaproteobacteria</taxon>
        <taxon>Rhodobacterales</taxon>
        <taxon>Paracoccaceae</taxon>
        <taxon>Albidovulum</taxon>
    </lineage>
</organism>
<keyword evidence="3 12" id="KW-0378">Hydrolase</keyword>
<feature type="binding site" evidence="12">
    <location>
        <begin position="31"/>
        <end position="38"/>
    </location>
    <ligand>
        <name>ATP</name>
        <dbReference type="ChEBI" id="CHEBI:30616"/>
    </ligand>
</feature>
<evidence type="ECO:0000256" key="12">
    <source>
        <dbReference type="PROSITE-ProRule" id="PRU00560"/>
    </source>
</evidence>
<reference evidence="16 17" key="1">
    <citation type="submission" date="2022-10" db="EMBL/GenBank/DDBJ databases">
        <title>Defluviimonas sp. CAU 1641 isolated from mud.</title>
        <authorList>
            <person name="Kim W."/>
        </authorList>
    </citation>
    <scope>NUCLEOTIDE SEQUENCE [LARGE SCALE GENOMIC DNA]</scope>
    <source>
        <strain evidence="16 17">CAU 1641</strain>
    </source>
</reference>
<dbReference type="PANTHER" id="PTHR11070:SF2">
    <property type="entry name" value="ATP-DEPENDENT DNA HELICASE SRS2"/>
    <property type="match status" value="1"/>
</dbReference>
<dbReference type="PROSITE" id="PS51217">
    <property type="entry name" value="UVRD_HELICASE_CTER"/>
    <property type="match status" value="1"/>
</dbReference>
<dbReference type="InterPro" id="IPR014017">
    <property type="entry name" value="DNA_helicase_UvrD-like_C"/>
</dbReference>
<dbReference type="CDD" id="cd17932">
    <property type="entry name" value="DEXQc_UvrD"/>
    <property type="match status" value="1"/>
</dbReference>
<evidence type="ECO:0000256" key="4">
    <source>
        <dbReference type="ARBA" id="ARBA00022806"/>
    </source>
</evidence>
<protein>
    <recommendedName>
        <fullName evidence="9">DNA 3'-5' helicase</fullName>
        <ecNumber evidence="9">5.6.2.4</ecNumber>
    </recommendedName>
    <alternativeName>
        <fullName evidence="10">DNA 3'-5' helicase II</fullName>
    </alternativeName>
</protein>
<accession>A0ABT3J4K1</accession>
<evidence type="ECO:0000256" key="10">
    <source>
        <dbReference type="ARBA" id="ARBA00034923"/>
    </source>
</evidence>
<comment type="similarity">
    <text evidence="1">Belongs to the helicase family. UvrD subfamily.</text>
</comment>
<dbReference type="GO" id="GO:0004386">
    <property type="term" value="F:helicase activity"/>
    <property type="evidence" value="ECO:0007669"/>
    <property type="project" value="UniProtKB-KW"/>
</dbReference>
<feature type="compositionally biased region" description="Basic and acidic residues" evidence="13">
    <location>
        <begin position="907"/>
        <end position="921"/>
    </location>
</feature>
<evidence type="ECO:0000256" key="2">
    <source>
        <dbReference type="ARBA" id="ARBA00022741"/>
    </source>
</evidence>
<evidence type="ECO:0000259" key="15">
    <source>
        <dbReference type="PROSITE" id="PS51217"/>
    </source>
</evidence>
<keyword evidence="5 12" id="KW-0067">ATP-binding</keyword>
<keyword evidence="4 12" id="KW-0347">Helicase</keyword>
<dbReference type="PANTHER" id="PTHR11070">
    <property type="entry name" value="UVRD / RECB / PCRA DNA HELICASE FAMILY MEMBER"/>
    <property type="match status" value="1"/>
</dbReference>
<feature type="domain" description="UvrD-like helicase C-terminal" evidence="15">
    <location>
        <begin position="359"/>
        <end position="687"/>
    </location>
</feature>
<dbReference type="EC" id="5.6.2.4" evidence="9"/>
<dbReference type="PROSITE" id="PS51198">
    <property type="entry name" value="UVRD_HELICASE_ATP_BIND"/>
    <property type="match status" value="1"/>
</dbReference>
<comment type="catalytic activity">
    <reaction evidence="8">
        <text>Couples ATP hydrolysis with the unwinding of duplex DNA by translocating in the 3'-5' direction.</text>
        <dbReference type="EC" id="5.6.2.4"/>
    </reaction>
</comment>
<evidence type="ECO:0000256" key="11">
    <source>
        <dbReference type="ARBA" id="ARBA00048988"/>
    </source>
</evidence>
<evidence type="ECO:0000259" key="14">
    <source>
        <dbReference type="PROSITE" id="PS51198"/>
    </source>
</evidence>
<sequence>MSSDPIEFIRSMSGEQRAAALQTADPVMIIAGAGSGKTRTLVGRFIHMLSPVSAGGLGADPSSIMMVTFTNKAAREMRERIAPVLEGFRARDPQMQGGEPWIGTFHGLSLRILRIEAAKAGLGKNFSIFDEADAAGLAKEVAEGLDLDSFDVDEFFRDLEIAKARLLSADLLAAKRYDIHAARLAGEGLSPTLRSWEKILSKFETPDFTRVYSAYQRALAEQNAVDFSDLMNRVTKLFQENEEVRNSWRSSFRHFMIDEVQDINRAQVAWLDALTDGGRPMVIPEGAADNNYANAGDGLHEVNTYRVRRFPRPTVAFVGDDDQSIYAFRGSDPSVMRSLRDRYPGLDVKFLRASYRCQPSILTVANTLVANNTGRYDKELEPADPFRERRKVLIEEHVTPADEIRRLAAEAAAHIANGGDPSQFAVLTRTRDLAKAVARELRAAGLPVSEGKASDIRKTAEVRDAMAFAGFIVNPDAEVYLRRIINKPARGLGPTSTGRVGANARAKGTSFGEELRTIIRDRIVIPEGGEPYKTAFIRNVKQFGHLIGQMRDDAAQAPDAAAAIVAILERSGYLPEMRKDALSSAGLRDVPFRDAPPREFLSELIRASSEKKSGKEVDAADLDPEDLADRAGQLSEASRRIGNIAILLEQASKFPSLEAFMQEATLEMDQSEAAAGIQVMTTHASKGLEFDKVRLPFWMEGIVPHSRALEEGDASIEEERRLAYVALTRAREDVRISRSWNINGCPFIRMKRSYPSRFIEEIRRAPRAAFELASIRNRDHRVYRVSDIPAGLKPRTARPEPDVRQAGAGSQQMRSILEVSPAHQPVAAAPAMPVVAAQEASLPDQRSHPVLVPDFDPDWDAPVPDDPLEAPFAPISDEEFEHMSSQDFGDAPHGDMIPEHYFNPDMAARDDDRDREPEFGF</sequence>
<evidence type="ECO:0000256" key="9">
    <source>
        <dbReference type="ARBA" id="ARBA00034808"/>
    </source>
</evidence>
<gene>
    <name evidence="16" type="ORF">OM960_13480</name>
</gene>
<dbReference type="InterPro" id="IPR000212">
    <property type="entry name" value="DNA_helicase_UvrD/REP"/>
</dbReference>
<evidence type="ECO:0000256" key="6">
    <source>
        <dbReference type="ARBA" id="ARBA00023125"/>
    </source>
</evidence>
<keyword evidence="2 12" id="KW-0547">Nucleotide-binding</keyword>
<dbReference type="Pfam" id="PF13361">
    <property type="entry name" value="UvrD_C"/>
    <property type="match status" value="1"/>
</dbReference>
<evidence type="ECO:0000256" key="13">
    <source>
        <dbReference type="SAM" id="MobiDB-lite"/>
    </source>
</evidence>
<dbReference type="Pfam" id="PF00580">
    <property type="entry name" value="UvrD-helicase"/>
    <property type="match status" value="1"/>
</dbReference>
<dbReference type="InterPro" id="IPR014016">
    <property type="entry name" value="UvrD-like_ATP-bd"/>
</dbReference>
<proteinExistence type="inferred from homology"/>
<dbReference type="InterPro" id="IPR027417">
    <property type="entry name" value="P-loop_NTPase"/>
</dbReference>